<dbReference type="InterPro" id="IPR036291">
    <property type="entry name" value="NAD(P)-bd_dom_sf"/>
</dbReference>
<dbReference type="SUPFAM" id="SSF55347">
    <property type="entry name" value="Glyceraldehyde-3-phosphate dehydrogenase-like, C-terminal domain"/>
    <property type="match status" value="1"/>
</dbReference>
<evidence type="ECO:0000313" key="3">
    <source>
        <dbReference type="EMBL" id="SVB43640.1"/>
    </source>
</evidence>
<dbReference type="Gene3D" id="3.30.360.10">
    <property type="entry name" value="Dihydrodipicolinate Reductase, domain 2"/>
    <property type="match status" value="1"/>
</dbReference>
<dbReference type="GO" id="GO:0000166">
    <property type="term" value="F:nucleotide binding"/>
    <property type="evidence" value="ECO:0007669"/>
    <property type="project" value="InterPro"/>
</dbReference>
<reference evidence="3" key="1">
    <citation type="submission" date="2018-05" db="EMBL/GenBank/DDBJ databases">
        <authorList>
            <person name="Lanie J.A."/>
            <person name="Ng W.-L."/>
            <person name="Kazmierczak K.M."/>
            <person name="Andrzejewski T.M."/>
            <person name="Davidsen T.M."/>
            <person name="Wayne K.J."/>
            <person name="Tettelin H."/>
            <person name="Glass J.I."/>
            <person name="Rusch D."/>
            <person name="Podicherti R."/>
            <person name="Tsui H.-C.T."/>
            <person name="Winkler M.E."/>
        </authorList>
    </citation>
    <scope>NUCLEOTIDE SEQUENCE</scope>
</reference>
<feature type="domain" description="Gfo/Idh/MocA-like oxidoreductase N-terminal" evidence="1">
    <location>
        <begin position="30"/>
        <end position="147"/>
    </location>
</feature>
<dbReference type="AlphaFoldDB" id="A0A382DYU5"/>
<dbReference type="SUPFAM" id="SSF51735">
    <property type="entry name" value="NAD(P)-binding Rossmann-fold domains"/>
    <property type="match status" value="1"/>
</dbReference>
<proteinExistence type="predicted"/>
<dbReference type="InterPro" id="IPR055170">
    <property type="entry name" value="GFO_IDH_MocA-like_dom"/>
</dbReference>
<evidence type="ECO:0008006" key="4">
    <source>
        <dbReference type="Google" id="ProtNLM"/>
    </source>
</evidence>
<dbReference type="Gene3D" id="3.40.50.720">
    <property type="entry name" value="NAD(P)-binding Rossmann-like Domain"/>
    <property type="match status" value="1"/>
</dbReference>
<evidence type="ECO:0000259" key="1">
    <source>
        <dbReference type="Pfam" id="PF01408"/>
    </source>
</evidence>
<dbReference type="EMBL" id="UINC01041829">
    <property type="protein sequence ID" value="SVB43640.1"/>
    <property type="molecule type" value="Genomic_DNA"/>
</dbReference>
<dbReference type="Pfam" id="PF01408">
    <property type="entry name" value="GFO_IDH_MocA"/>
    <property type="match status" value="1"/>
</dbReference>
<feature type="domain" description="GFO/IDH/MocA-like oxidoreductase" evidence="2">
    <location>
        <begin position="157"/>
        <end position="282"/>
    </location>
</feature>
<sequence>MDTGILIRLVVWIRVYEYGGICVVQTDVLTMALVGCGNIARAHWRGIRNHAPRIKVTAVVDPNVDNAASMSERTGAAAYSSLSQALSEGSFDAVDLMLPHDLHEEAAIEAFGAGKHVLLEKPMAPDLASCERILEAAEVANTVFMVAEQAQYWPDIKRARDLIDAGQIGEVVTARACFYDPLPVNVTKDGGVPWRFSLSRAGGGICIDGGAHWIRPLRMLLGEVSEVIAAMGNHIPNMEGESWVRALMLFDSEVTASFEALLSGGVVGPTEDFRITGTSGEIVIEHGRNGRLILFNEGESEGVTVMDAFQGKVDSYGFELNDFSRAVLDSKTLAAPPEHSLGELRTALAMYRSVESRNWEKVW</sequence>
<gene>
    <name evidence="3" type="ORF">METZ01_LOCUS196494</name>
</gene>
<dbReference type="PANTHER" id="PTHR43377">
    <property type="entry name" value="BILIVERDIN REDUCTASE A"/>
    <property type="match status" value="1"/>
</dbReference>
<dbReference type="InterPro" id="IPR000683">
    <property type="entry name" value="Gfo/Idh/MocA-like_OxRdtase_N"/>
</dbReference>
<name>A0A382DYU5_9ZZZZ</name>
<evidence type="ECO:0000259" key="2">
    <source>
        <dbReference type="Pfam" id="PF22725"/>
    </source>
</evidence>
<dbReference type="Pfam" id="PF22725">
    <property type="entry name" value="GFO_IDH_MocA_C3"/>
    <property type="match status" value="1"/>
</dbReference>
<protein>
    <recommendedName>
        <fullName evidence="4">Gfo/Idh/MocA-like oxidoreductase N-terminal domain-containing protein</fullName>
    </recommendedName>
</protein>
<organism evidence="3">
    <name type="scientific">marine metagenome</name>
    <dbReference type="NCBI Taxonomy" id="408172"/>
    <lineage>
        <taxon>unclassified sequences</taxon>
        <taxon>metagenomes</taxon>
        <taxon>ecological metagenomes</taxon>
    </lineage>
</organism>
<accession>A0A382DYU5</accession>
<dbReference type="PANTHER" id="PTHR43377:SF1">
    <property type="entry name" value="BILIVERDIN REDUCTASE A"/>
    <property type="match status" value="1"/>
</dbReference>
<dbReference type="InterPro" id="IPR051450">
    <property type="entry name" value="Gfo/Idh/MocA_Oxidoreductases"/>
</dbReference>